<sequence>MDRVYGCPIVSCADILVVAARDSVVSLRGPTWKVCLGRRDSTRAWKDLANSTLPSASMDLPALISNFKN</sequence>
<dbReference type="GO" id="GO:0020037">
    <property type="term" value="F:heme binding"/>
    <property type="evidence" value="ECO:0007669"/>
    <property type="project" value="InterPro"/>
</dbReference>
<dbReference type="Pfam" id="PF00141">
    <property type="entry name" value="peroxidase"/>
    <property type="match status" value="1"/>
</dbReference>
<comment type="catalytic activity">
    <reaction evidence="1">
        <text>2 a phenolic donor + H2O2 = 2 a phenolic radical donor + 2 H2O</text>
        <dbReference type="Rhea" id="RHEA:56136"/>
        <dbReference type="ChEBI" id="CHEBI:15377"/>
        <dbReference type="ChEBI" id="CHEBI:16240"/>
        <dbReference type="ChEBI" id="CHEBI:139520"/>
        <dbReference type="ChEBI" id="CHEBI:139521"/>
        <dbReference type="EC" id="1.11.1.7"/>
    </reaction>
</comment>
<dbReference type="SUPFAM" id="SSF48113">
    <property type="entry name" value="Heme-dependent peroxidases"/>
    <property type="match status" value="1"/>
</dbReference>
<dbReference type="PRINTS" id="PR00458">
    <property type="entry name" value="PEROXIDASE"/>
</dbReference>
<evidence type="ECO:0000259" key="12">
    <source>
        <dbReference type="PROSITE" id="PS50873"/>
    </source>
</evidence>
<feature type="domain" description="Plant heme peroxidase family profile" evidence="12">
    <location>
        <begin position="1"/>
        <end position="69"/>
    </location>
</feature>
<evidence type="ECO:0000256" key="4">
    <source>
        <dbReference type="ARBA" id="ARBA00012313"/>
    </source>
</evidence>
<comment type="cofactor">
    <cofactor evidence="3">
        <name>heme b</name>
        <dbReference type="ChEBI" id="CHEBI:60344"/>
    </cofactor>
</comment>
<keyword evidence="7" id="KW-0479">Metal-binding</keyword>
<keyword evidence="5" id="KW-0575">Peroxidase</keyword>
<dbReference type="AlphaFoldDB" id="A0A7J9KDM7"/>
<evidence type="ECO:0000256" key="5">
    <source>
        <dbReference type="ARBA" id="ARBA00022559"/>
    </source>
</evidence>
<comment type="caution">
    <text evidence="13">The sequence shown here is derived from an EMBL/GenBank/DDBJ whole genome shotgun (WGS) entry which is preliminary data.</text>
</comment>
<dbReference type="Gene3D" id="1.10.420.10">
    <property type="entry name" value="Peroxidase, domain 2"/>
    <property type="match status" value="1"/>
</dbReference>
<dbReference type="InterPro" id="IPR010255">
    <property type="entry name" value="Haem_peroxidase_sf"/>
</dbReference>
<organism evidence="13 14">
    <name type="scientific">Gossypium armourianum</name>
    <dbReference type="NCBI Taxonomy" id="34283"/>
    <lineage>
        <taxon>Eukaryota</taxon>
        <taxon>Viridiplantae</taxon>
        <taxon>Streptophyta</taxon>
        <taxon>Embryophyta</taxon>
        <taxon>Tracheophyta</taxon>
        <taxon>Spermatophyta</taxon>
        <taxon>Magnoliopsida</taxon>
        <taxon>eudicotyledons</taxon>
        <taxon>Gunneridae</taxon>
        <taxon>Pentapetalae</taxon>
        <taxon>rosids</taxon>
        <taxon>malvids</taxon>
        <taxon>Malvales</taxon>
        <taxon>Malvaceae</taxon>
        <taxon>Malvoideae</taxon>
        <taxon>Gossypium</taxon>
    </lineage>
</organism>
<evidence type="ECO:0000313" key="13">
    <source>
        <dbReference type="EMBL" id="MBA0844523.1"/>
    </source>
</evidence>
<reference evidence="13 14" key="1">
    <citation type="journal article" date="2019" name="Genome Biol. Evol.">
        <title>Insights into the evolution of the New World diploid cottons (Gossypium, subgenus Houzingenia) based on genome sequencing.</title>
        <authorList>
            <person name="Grover C.E."/>
            <person name="Arick M.A. 2nd"/>
            <person name="Thrash A."/>
            <person name="Conover J.L."/>
            <person name="Sanders W.S."/>
            <person name="Peterson D.G."/>
            <person name="Frelichowski J.E."/>
            <person name="Scheffler J.A."/>
            <person name="Scheffler B.E."/>
            <person name="Wendel J.F."/>
        </authorList>
    </citation>
    <scope>NUCLEOTIDE SEQUENCE [LARGE SCALE GENOMIC DNA]</scope>
    <source>
        <strain evidence="13">6</strain>
        <tissue evidence="13">Leaf</tissue>
    </source>
</reference>
<dbReference type="GO" id="GO:0006979">
    <property type="term" value="P:response to oxidative stress"/>
    <property type="evidence" value="ECO:0007669"/>
    <property type="project" value="InterPro"/>
</dbReference>
<dbReference type="PRINTS" id="PR00461">
    <property type="entry name" value="PLPEROXIDASE"/>
</dbReference>
<dbReference type="InterPro" id="IPR000823">
    <property type="entry name" value="Peroxidase_pln"/>
</dbReference>
<evidence type="ECO:0000313" key="14">
    <source>
        <dbReference type="Proteomes" id="UP000593575"/>
    </source>
</evidence>
<dbReference type="PANTHER" id="PTHR31388:SF225">
    <property type="entry name" value="PEROXIDASE"/>
    <property type="match status" value="1"/>
</dbReference>
<evidence type="ECO:0000256" key="1">
    <source>
        <dbReference type="ARBA" id="ARBA00000189"/>
    </source>
</evidence>
<protein>
    <recommendedName>
        <fullName evidence="4">peroxidase</fullName>
        <ecNumber evidence="4">1.11.1.7</ecNumber>
    </recommendedName>
</protein>
<evidence type="ECO:0000256" key="9">
    <source>
        <dbReference type="ARBA" id="ARBA00023004"/>
    </source>
</evidence>
<dbReference type="Proteomes" id="UP000593575">
    <property type="component" value="Unassembled WGS sequence"/>
</dbReference>
<evidence type="ECO:0000256" key="10">
    <source>
        <dbReference type="PIRSR" id="PIRSR600823-2"/>
    </source>
</evidence>
<dbReference type="InterPro" id="IPR002016">
    <property type="entry name" value="Haem_peroxidase"/>
</dbReference>
<comment type="cofactor">
    <cofactor evidence="2">
        <name>Ca(2+)</name>
        <dbReference type="ChEBI" id="CHEBI:29108"/>
    </cofactor>
</comment>
<comment type="similarity">
    <text evidence="11">Belongs to the peroxidase family.</text>
</comment>
<feature type="binding site" evidence="10">
    <location>
        <position position="54"/>
    </location>
    <ligand>
        <name>substrate</name>
    </ligand>
</feature>
<gene>
    <name evidence="13" type="ORF">Goarm_005813</name>
</gene>
<evidence type="ECO:0000256" key="11">
    <source>
        <dbReference type="RuleBase" id="RU004241"/>
    </source>
</evidence>
<evidence type="ECO:0000256" key="2">
    <source>
        <dbReference type="ARBA" id="ARBA00001913"/>
    </source>
</evidence>
<dbReference type="EMBL" id="JABFAE010000043">
    <property type="protein sequence ID" value="MBA0844523.1"/>
    <property type="molecule type" value="Genomic_DNA"/>
</dbReference>
<dbReference type="GO" id="GO:0140825">
    <property type="term" value="F:lactoperoxidase activity"/>
    <property type="evidence" value="ECO:0007669"/>
    <property type="project" value="UniProtKB-EC"/>
</dbReference>
<dbReference type="GO" id="GO:0046872">
    <property type="term" value="F:metal ion binding"/>
    <property type="evidence" value="ECO:0007669"/>
    <property type="project" value="UniProtKB-KW"/>
</dbReference>
<dbReference type="PANTHER" id="PTHR31388">
    <property type="entry name" value="PEROXIDASE 72-RELATED"/>
    <property type="match status" value="1"/>
</dbReference>
<keyword evidence="8" id="KW-0560">Oxidoreductase</keyword>
<dbReference type="EC" id="1.11.1.7" evidence="4"/>
<keyword evidence="14" id="KW-1185">Reference proteome</keyword>
<evidence type="ECO:0000256" key="7">
    <source>
        <dbReference type="ARBA" id="ARBA00022723"/>
    </source>
</evidence>
<keyword evidence="9" id="KW-0408">Iron</keyword>
<dbReference type="PROSITE" id="PS50873">
    <property type="entry name" value="PEROXIDASE_4"/>
    <property type="match status" value="1"/>
</dbReference>
<evidence type="ECO:0000256" key="3">
    <source>
        <dbReference type="ARBA" id="ARBA00001970"/>
    </source>
</evidence>
<keyword evidence="6" id="KW-0349">Heme</keyword>
<proteinExistence type="inferred from homology"/>
<evidence type="ECO:0000256" key="8">
    <source>
        <dbReference type="ARBA" id="ARBA00023002"/>
    </source>
</evidence>
<dbReference type="Gene3D" id="1.10.520.10">
    <property type="match status" value="1"/>
</dbReference>
<accession>A0A7J9KDM7</accession>
<evidence type="ECO:0000256" key="6">
    <source>
        <dbReference type="ARBA" id="ARBA00022617"/>
    </source>
</evidence>
<name>A0A7J9KDM7_9ROSI</name>